<feature type="chain" id="PRO_5021456865" evidence="1">
    <location>
        <begin position="25"/>
        <end position="647"/>
    </location>
</feature>
<dbReference type="InterPro" id="IPR043502">
    <property type="entry name" value="DNA/RNA_pol_sf"/>
</dbReference>
<dbReference type="InterPro" id="IPR000477">
    <property type="entry name" value="RT_dom"/>
</dbReference>
<dbReference type="CDD" id="cd01650">
    <property type="entry name" value="RT_nLTR_like"/>
    <property type="match status" value="1"/>
</dbReference>
<keyword evidence="3" id="KW-0695">RNA-directed DNA polymerase</keyword>
<dbReference type="PANTHER" id="PTHR36688:SF1">
    <property type="entry name" value="ENDONUCLEASE_EXONUCLEASE_PHOSPHATASE DOMAIN-CONTAINING PROTEIN"/>
    <property type="match status" value="1"/>
</dbReference>
<dbReference type="Gene3D" id="3.30.70.270">
    <property type="match status" value="1"/>
</dbReference>
<keyword evidence="3" id="KW-0808">Transferase</keyword>
<dbReference type="OrthoDB" id="6434707at2759"/>
<feature type="signal peptide" evidence="1">
    <location>
        <begin position="1"/>
        <end position="24"/>
    </location>
</feature>
<feature type="domain" description="Reverse transcriptase" evidence="2">
    <location>
        <begin position="235"/>
        <end position="503"/>
    </location>
</feature>
<dbReference type="InterPro" id="IPR043128">
    <property type="entry name" value="Rev_trsase/Diguanyl_cyclase"/>
</dbReference>
<protein>
    <submittedName>
        <fullName evidence="3">RNA-directed DNA polymerase from mobile element jockey</fullName>
    </submittedName>
</protein>
<dbReference type="EMBL" id="BGPR01005810">
    <property type="protein sequence ID" value="GBN13607.1"/>
    <property type="molecule type" value="Genomic_DNA"/>
</dbReference>
<dbReference type="PROSITE" id="PS50878">
    <property type="entry name" value="RT_POL"/>
    <property type="match status" value="1"/>
</dbReference>
<evidence type="ECO:0000259" key="2">
    <source>
        <dbReference type="PROSITE" id="PS50878"/>
    </source>
</evidence>
<keyword evidence="1" id="KW-0732">Signal</keyword>
<sequence length="647" mass="74883">MGRCVICKLAFALGLNLLRPSLWTLNPMDFKDNINRAFNSNSKTIDPTTQYINNKIKEIHHDRNVARRKWQTTRNPAFKTLWNKLHRQAVKLEEKIRQDDWNDKLIALQPDDNTLWNTAKQMRKQHTKISALKGHTSIALSNTEKAETLADSLENQFTINNMSDPNTENLVNNTVLNFLNSPTNSDIIPPTFLELLHHTNKLNIRKAPGIDGITNKIIRNLPLITMLKFHHLVTHIFKLKHFPTSWKTAVVIPILKPGKDPTIPSNYRPISLLPNFSKITEHFILQRINEHFNSNNILIPFQFGFKPKLSTTHQLLRATEIISAGFENKEHTGAVFLDVQKAFDRVWLNGLIYKLITHNTPLPLIKLITSFLLNRKFSVRVNATLSKLRQIQAGVPQGAKLSPALYSIFINDIPQKHNTTLCIYADDTAILAKNKNTRYITSALNKHIQELECWFHKWKIAINTSKTEAVLFTKKRKIPNSNIKILNTIIPWSQEAKYLGVILDKQLAWKSHINFIKQKFRDNSRKLYPLIARNSAMTRENKVLIYTAILRPVLTYASPIWAYAAKSNFNIIDRCQNIILRQITKARWFMRNEDIRHALNIPPIKDFIKNISEKFFNGLDQIENEAIKEIEFYLPTPNTRRPRAILL</sequence>
<dbReference type="Proteomes" id="UP000499080">
    <property type="component" value="Unassembled WGS sequence"/>
</dbReference>
<comment type="caution">
    <text evidence="3">The sequence shown here is derived from an EMBL/GenBank/DDBJ whole genome shotgun (WGS) entry which is preliminary data.</text>
</comment>
<evidence type="ECO:0000313" key="3">
    <source>
        <dbReference type="EMBL" id="GBN13607.1"/>
    </source>
</evidence>
<dbReference type="InterPro" id="IPR052560">
    <property type="entry name" value="RdDP_mobile_element"/>
</dbReference>
<keyword evidence="4" id="KW-1185">Reference proteome</keyword>
<dbReference type="PANTHER" id="PTHR36688">
    <property type="entry name" value="ENDO/EXONUCLEASE/PHOSPHATASE DOMAIN-CONTAINING PROTEIN"/>
    <property type="match status" value="1"/>
</dbReference>
<gene>
    <name evidence="3" type="primary">jockeypol_95</name>
    <name evidence="3" type="ORF">AVEN_209425_1</name>
</gene>
<reference evidence="3 4" key="1">
    <citation type="journal article" date="2019" name="Sci. Rep.">
        <title>Orb-weaving spider Araneus ventricosus genome elucidates the spidroin gene catalogue.</title>
        <authorList>
            <person name="Kono N."/>
            <person name="Nakamura H."/>
            <person name="Ohtoshi R."/>
            <person name="Moran D.A.P."/>
            <person name="Shinohara A."/>
            <person name="Yoshida Y."/>
            <person name="Fujiwara M."/>
            <person name="Mori M."/>
            <person name="Tomita M."/>
            <person name="Arakawa K."/>
        </authorList>
    </citation>
    <scope>NUCLEOTIDE SEQUENCE [LARGE SCALE GENOMIC DNA]</scope>
</reference>
<organism evidence="3 4">
    <name type="scientific">Araneus ventricosus</name>
    <name type="common">Orbweaver spider</name>
    <name type="synonym">Epeira ventricosa</name>
    <dbReference type="NCBI Taxonomy" id="182803"/>
    <lineage>
        <taxon>Eukaryota</taxon>
        <taxon>Metazoa</taxon>
        <taxon>Ecdysozoa</taxon>
        <taxon>Arthropoda</taxon>
        <taxon>Chelicerata</taxon>
        <taxon>Arachnida</taxon>
        <taxon>Araneae</taxon>
        <taxon>Araneomorphae</taxon>
        <taxon>Entelegynae</taxon>
        <taxon>Araneoidea</taxon>
        <taxon>Araneidae</taxon>
        <taxon>Araneus</taxon>
    </lineage>
</organism>
<keyword evidence="3" id="KW-0548">Nucleotidyltransferase</keyword>
<dbReference type="SUPFAM" id="SSF56672">
    <property type="entry name" value="DNA/RNA polymerases"/>
    <property type="match status" value="2"/>
</dbReference>
<dbReference type="Pfam" id="PF00078">
    <property type="entry name" value="RVT_1"/>
    <property type="match status" value="1"/>
</dbReference>
<dbReference type="GO" id="GO:0003964">
    <property type="term" value="F:RNA-directed DNA polymerase activity"/>
    <property type="evidence" value="ECO:0007669"/>
    <property type="project" value="UniProtKB-KW"/>
</dbReference>
<accession>A0A4Y2LJU5</accession>
<evidence type="ECO:0000256" key="1">
    <source>
        <dbReference type="SAM" id="SignalP"/>
    </source>
</evidence>
<evidence type="ECO:0000313" key="4">
    <source>
        <dbReference type="Proteomes" id="UP000499080"/>
    </source>
</evidence>
<dbReference type="AlphaFoldDB" id="A0A4Y2LJU5"/>
<proteinExistence type="predicted"/>
<name>A0A4Y2LJU5_ARAVE</name>